<dbReference type="WBParaSite" id="PSAMB.scaffold346size55435.g4906.t1">
    <property type="protein sequence ID" value="PSAMB.scaffold346size55435.g4906.t1"/>
    <property type="gene ID" value="PSAMB.scaffold346size55435.g4906"/>
</dbReference>
<evidence type="ECO:0000313" key="2">
    <source>
        <dbReference type="Proteomes" id="UP000887566"/>
    </source>
</evidence>
<dbReference type="GO" id="GO:0030041">
    <property type="term" value="P:actin filament polymerization"/>
    <property type="evidence" value="ECO:0007669"/>
    <property type="project" value="TreeGrafter"/>
</dbReference>
<sequence length="329" mass="36535">MTTNMRKRLLLFIGLMALLCDLAQSNKVSIVHRQKRQFGCGGCGGGGCCGTSCCQPPPIIPLLPPVLPPCCLPPPPPPPPPPCCLPPPPPPPCCLPPPPPPPCCLPPPPPPPCCLPPPIPVCPSLCRPMCSPYCIRRVLLLRRNKRDTSDLIRNDRIGSEEVENVKKREVNYNYLMGATNYQQQQPMLNNFNYQQQTGIQQSNCVQCQRNGGRVKRQNPNFNAQYLQPGGNPYQQPNIVNQPSNCVQCRNGGRVGRTKAKRQANYNYMGNFQPQAQYWNQGPQQQSSCIPCNANRQQQFAFTSDDARFNSFMNNGNINQQPFKNAVSKT</sequence>
<keyword evidence="1" id="KW-0732">Signal</keyword>
<feature type="chain" id="PRO_5037571162" evidence="1">
    <location>
        <begin position="26"/>
        <end position="329"/>
    </location>
</feature>
<accession>A0A914W8Q6</accession>
<reference evidence="3" key="1">
    <citation type="submission" date="2022-11" db="UniProtKB">
        <authorList>
            <consortium name="WormBaseParasite"/>
        </authorList>
    </citation>
    <scope>IDENTIFICATION</scope>
</reference>
<dbReference type="GO" id="GO:0005884">
    <property type="term" value="C:actin filament"/>
    <property type="evidence" value="ECO:0007669"/>
    <property type="project" value="TreeGrafter"/>
</dbReference>
<dbReference type="AlphaFoldDB" id="A0A914W8Q6"/>
<dbReference type="PANTHER" id="PTHR45691:SF6">
    <property type="entry name" value="PROTEIN DIAPHANOUS"/>
    <property type="match status" value="1"/>
</dbReference>
<feature type="signal peptide" evidence="1">
    <location>
        <begin position="1"/>
        <end position="25"/>
    </location>
</feature>
<dbReference type="SUPFAM" id="SSF101447">
    <property type="entry name" value="Formin homology 2 domain (FH2 domain)"/>
    <property type="match status" value="1"/>
</dbReference>
<proteinExistence type="predicted"/>
<dbReference type="InterPro" id="IPR051412">
    <property type="entry name" value="Formin_Homology_Diaphanous_sf"/>
</dbReference>
<name>A0A914W8Q6_9BILA</name>
<protein>
    <submittedName>
        <fullName evidence="3">Uncharacterized protein</fullName>
    </submittedName>
</protein>
<dbReference type="PANTHER" id="PTHR45691">
    <property type="entry name" value="PROTEIN DIAPHANOUS"/>
    <property type="match status" value="1"/>
</dbReference>
<evidence type="ECO:0000313" key="3">
    <source>
        <dbReference type="WBParaSite" id="PSAMB.scaffold346size55435.g4906.t1"/>
    </source>
</evidence>
<dbReference type="Proteomes" id="UP000887566">
    <property type="component" value="Unplaced"/>
</dbReference>
<evidence type="ECO:0000256" key="1">
    <source>
        <dbReference type="SAM" id="SignalP"/>
    </source>
</evidence>
<organism evidence="2 3">
    <name type="scientific">Plectus sambesii</name>
    <dbReference type="NCBI Taxonomy" id="2011161"/>
    <lineage>
        <taxon>Eukaryota</taxon>
        <taxon>Metazoa</taxon>
        <taxon>Ecdysozoa</taxon>
        <taxon>Nematoda</taxon>
        <taxon>Chromadorea</taxon>
        <taxon>Plectida</taxon>
        <taxon>Plectina</taxon>
        <taxon>Plectoidea</taxon>
        <taxon>Plectidae</taxon>
        <taxon>Plectus</taxon>
    </lineage>
</organism>
<keyword evidence="2" id="KW-1185">Reference proteome</keyword>